<evidence type="ECO:0000313" key="3">
    <source>
        <dbReference type="Proteomes" id="UP000301737"/>
    </source>
</evidence>
<reference evidence="2 3" key="1">
    <citation type="submission" date="2019-01" db="EMBL/GenBank/DDBJ databases">
        <title>Draft Genome Sequencing of Zygosaccharomyces mellis Ca-7.</title>
        <authorList>
            <person name="Shiwa Y."/>
            <person name="Kanesaki Y."/>
            <person name="Ishige T."/>
            <person name="Mura K."/>
            <person name="Hori T."/>
            <person name="Tamura T."/>
        </authorList>
    </citation>
    <scope>NUCLEOTIDE SEQUENCE [LARGE SCALE GENOMIC DNA]</scope>
    <source>
        <strain evidence="2 3">Ca-7</strain>
    </source>
</reference>
<proteinExistence type="predicted"/>
<gene>
    <name evidence="2" type="ORF">ZYGM_003574</name>
</gene>
<evidence type="ECO:0000256" key="1">
    <source>
        <dbReference type="SAM" id="SignalP"/>
    </source>
</evidence>
<organism evidence="2 3">
    <name type="scientific">Zygosaccharomyces mellis</name>
    <dbReference type="NCBI Taxonomy" id="42258"/>
    <lineage>
        <taxon>Eukaryota</taxon>
        <taxon>Fungi</taxon>
        <taxon>Dikarya</taxon>
        <taxon>Ascomycota</taxon>
        <taxon>Saccharomycotina</taxon>
        <taxon>Saccharomycetes</taxon>
        <taxon>Saccharomycetales</taxon>
        <taxon>Saccharomycetaceae</taxon>
        <taxon>Zygosaccharomyces</taxon>
    </lineage>
</organism>
<feature type="signal peptide" evidence="1">
    <location>
        <begin position="1"/>
        <end position="19"/>
    </location>
</feature>
<sequence>MFFFELLSILAILLRAVVANSERFGLLVIRSGSPLQYVGVYATDDHLHLGHSNHSLSAVVTDCGFLLFDDGSYAAVANSGGIKKSTLQDATNTFAVKNGHLTFFNVAGFEAVPRGNKFLLSTKSTSDSWGIIIRAQSLKNGYPVTDFVAANNCSTKIQIPSDLNTVVENSSLNESKITHESYPEIEGVARELKCPWNFYIFLTLIAAIML</sequence>
<accession>A0A4C2E397</accession>
<comment type="caution">
    <text evidence="2">The sequence shown here is derived from an EMBL/GenBank/DDBJ whole genome shotgun (WGS) entry which is preliminary data.</text>
</comment>
<dbReference type="EMBL" id="BIMX01000001">
    <property type="protein sequence ID" value="GCE97092.1"/>
    <property type="molecule type" value="Genomic_DNA"/>
</dbReference>
<dbReference type="AlphaFoldDB" id="A0A4C2E397"/>
<keyword evidence="3" id="KW-1185">Reference proteome</keyword>
<name>A0A4C2E397_9SACH</name>
<keyword evidence="1" id="KW-0732">Signal</keyword>
<protein>
    <submittedName>
        <fullName evidence="2">Uncharacterized protein</fullName>
    </submittedName>
</protein>
<feature type="chain" id="PRO_5020735470" evidence="1">
    <location>
        <begin position="20"/>
        <end position="210"/>
    </location>
</feature>
<dbReference type="OrthoDB" id="5415592at2759"/>
<dbReference type="Proteomes" id="UP000301737">
    <property type="component" value="Unassembled WGS sequence"/>
</dbReference>
<evidence type="ECO:0000313" key="2">
    <source>
        <dbReference type="EMBL" id="GCE97092.1"/>
    </source>
</evidence>